<feature type="signal peptide" evidence="2">
    <location>
        <begin position="1"/>
        <end position="25"/>
    </location>
</feature>
<feature type="chain" id="PRO_5003698751" description="YncI copper-binding domain-containing protein" evidence="2">
    <location>
        <begin position="26"/>
        <end position="179"/>
    </location>
</feature>
<dbReference type="PATRIC" id="fig|864069.3.peg.1465"/>
<feature type="region of interest" description="Disordered" evidence="1">
    <location>
        <begin position="159"/>
        <end position="179"/>
    </location>
</feature>
<keyword evidence="2" id="KW-0732">Signal</keyword>
<dbReference type="AlphaFoldDB" id="I4Z1B0"/>
<accession>I4Z1B0</accession>
<keyword evidence="5" id="KW-1185">Reference proteome</keyword>
<proteinExistence type="predicted"/>
<evidence type="ECO:0000313" key="4">
    <source>
        <dbReference type="EMBL" id="EIM30002.1"/>
    </source>
</evidence>
<evidence type="ECO:0000259" key="3">
    <source>
        <dbReference type="Pfam" id="PF07987"/>
    </source>
</evidence>
<sequence precursor="true">MRNLKFGVQTFLGAAALIVPLCAQAHVSLDNKEVRAGSTVKFVLVVPHGCAGSPTIALKVALPPELAEIKPQPKPGWLLTSKVEEKRVAAADAEIDAHGGHGAEIREITWSEGKLDDAHYDEFVFRAKVRDSIPASEIFVPVVQQCESGTQRWIEVPQSDRTASELKYPAPSVKIRPGP</sequence>
<evidence type="ECO:0000313" key="5">
    <source>
        <dbReference type="Proteomes" id="UP000003947"/>
    </source>
</evidence>
<evidence type="ECO:0000256" key="2">
    <source>
        <dbReference type="SAM" id="SignalP"/>
    </source>
</evidence>
<dbReference type="Gene3D" id="2.60.40.2230">
    <property type="entry name" value="Uncharacterised protein YcnI-like PF07987, DUF1775"/>
    <property type="match status" value="1"/>
</dbReference>
<dbReference type="InterPro" id="IPR038507">
    <property type="entry name" value="YcnI-like_sf"/>
</dbReference>
<organism evidence="4 5">
    <name type="scientific">Microvirga lotononidis</name>
    <dbReference type="NCBI Taxonomy" id="864069"/>
    <lineage>
        <taxon>Bacteria</taxon>
        <taxon>Pseudomonadati</taxon>
        <taxon>Pseudomonadota</taxon>
        <taxon>Alphaproteobacteria</taxon>
        <taxon>Hyphomicrobiales</taxon>
        <taxon>Methylobacteriaceae</taxon>
        <taxon>Microvirga</taxon>
    </lineage>
</organism>
<gene>
    <name evidence="4" type="ORF">MicloDRAFT_00013230</name>
</gene>
<reference evidence="4 5" key="1">
    <citation type="submission" date="2012-02" db="EMBL/GenBank/DDBJ databases">
        <title>Improved High-Quality Draft sequence of Microvirga sp. WSM3557.</title>
        <authorList>
            <consortium name="US DOE Joint Genome Institute"/>
            <person name="Lucas S."/>
            <person name="Han J."/>
            <person name="Lapidus A."/>
            <person name="Cheng J.-F."/>
            <person name="Goodwin L."/>
            <person name="Pitluck S."/>
            <person name="Peters L."/>
            <person name="Zhang X."/>
            <person name="Detter J.C."/>
            <person name="Han C."/>
            <person name="Tapia R."/>
            <person name="Land M."/>
            <person name="Hauser L."/>
            <person name="Kyrpides N."/>
            <person name="Ivanova N."/>
            <person name="Pagani I."/>
            <person name="Brau L."/>
            <person name="Yates R."/>
            <person name="O'Hara G."/>
            <person name="Rui T."/>
            <person name="Howieson J."/>
            <person name="Reeve W."/>
            <person name="Woyke T."/>
        </authorList>
    </citation>
    <scope>NUCLEOTIDE SEQUENCE [LARGE SCALE GENOMIC DNA]</scope>
    <source>
        <strain evidence="4 5">WSM3557</strain>
    </source>
</reference>
<dbReference type="HOGENOM" id="CLU_087540_1_1_5"/>
<dbReference type="InterPro" id="IPR012533">
    <property type="entry name" value="YcnI-copper_dom"/>
</dbReference>
<dbReference type="Proteomes" id="UP000003947">
    <property type="component" value="Unassembled WGS sequence"/>
</dbReference>
<dbReference type="RefSeq" id="WP_009490162.1">
    <property type="nucleotide sequence ID" value="NZ_CP141050.1"/>
</dbReference>
<name>I4Z1B0_9HYPH</name>
<dbReference type="eggNOG" id="COG4549">
    <property type="taxonomic scope" value="Bacteria"/>
</dbReference>
<protein>
    <recommendedName>
        <fullName evidence="3">YncI copper-binding domain-containing protein</fullName>
    </recommendedName>
</protein>
<feature type="domain" description="YncI copper-binding" evidence="3">
    <location>
        <begin position="26"/>
        <end position="175"/>
    </location>
</feature>
<dbReference type="CDD" id="cd08545">
    <property type="entry name" value="YcnI_like"/>
    <property type="match status" value="1"/>
</dbReference>
<dbReference type="EMBL" id="JH660640">
    <property type="protein sequence ID" value="EIM30002.1"/>
    <property type="molecule type" value="Genomic_DNA"/>
</dbReference>
<evidence type="ECO:0000256" key="1">
    <source>
        <dbReference type="SAM" id="MobiDB-lite"/>
    </source>
</evidence>
<dbReference type="STRING" id="864069.MicloDRAFT_00013230"/>
<dbReference type="Pfam" id="PF07987">
    <property type="entry name" value="DUF1775"/>
    <property type="match status" value="1"/>
</dbReference>